<protein>
    <submittedName>
        <fullName evidence="2">Uncharacterized protein</fullName>
    </submittedName>
</protein>
<proteinExistence type="predicted"/>
<evidence type="ECO:0000313" key="2">
    <source>
        <dbReference type="EMBL" id="EAY11256.1"/>
    </source>
</evidence>
<evidence type="ECO:0000256" key="1">
    <source>
        <dbReference type="SAM" id="MobiDB-lite"/>
    </source>
</evidence>
<keyword evidence="3" id="KW-1185">Reference proteome</keyword>
<dbReference type="VEuPathDB" id="TrichDB:TVAG_061600"/>
<accession>A2E7S5</accession>
<sequence length="744" mass="82957">MLEDKVYWQSYKDVVEDPKAAYVFIGNTDNFTKQIFQQLNYQNTENLDDKCKTNGFEGVETATHATKDTTFTTSSNNDNGQTSSVPNPTNFAYFATPISRLPQRTKLSLKTYPTSNVNIWKNRSTYSVAATFFRIPFSTVYSTAFSTPHSTAHSTPHSTPFITPVRSISPLPETPSPTDNPLTTKEGYYFTYMNTDTSLLTLSNTTTNITSTITTVFTFISTAIRTYQDNTVKIVYDKSITTIATNLESKADYTLYYPSFTKTWAVTYAQAQYTTNTTVKYMSFVTNMNDVLSATFISTNNSIIQVDENYTGNNIWAYIRISTATVTYTLEDNTKLKLTMTNYAYILSNNNSFSAGYYTFTYGSSTTLTSSLKIGFNSSTFVPITIPTATLQEQKFDPKDPEKLRTDATKLTLVPQIAETTISGTSYFSGYIRASTNTITIVNYPIITTHFTFINNKYEMTQFTTLAETFSNVSEGQTFVTYLSIQTIYRTNTITFIYIDTTTITGTNVYALKETESSYFSINPTGTTYAIVSSNLSTSIEALPTNFTFNSPVFAWTSTFYLPPNGNNSSVIYTFTQIISTLTSVVTILHVPELSYDGVKIIENTKVITASKTTIKSLAYTISTFDESQIPSLTFSIPNFSIPSTLTTVPSLTYSSLHTVTQKITFHYSTSFSTKTITKIWMNISVYKSTFLEDGKYAYTETNTITKVITGLVGQVTISTVINTSFSGMTEFVTESGSTTLVLK</sequence>
<dbReference type="Proteomes" id="UP000001542">
    <property type="component" value="Unassembled WGS sequence"/>
</dbReference>
<feature type="region of interest" description="Disordered" evidence="1">
    <location>
        <begin position="67"/>
        <end position="87"/>
    </location>
</feature>
<organism evidence="2 3">
    <name type="scientific">Trichomonas vaginalis (strain ATCC PRA-98 / G3)</name>
    <dbReference type="NCBI Taxonomy" id="412133"/>
    <lineage>
        <taxon>Eukaryota</taxon>
        <taxon>Metamonada</taxon>
        <taxon>Parabasalia</taxon>
        <taxon>Trichomonadida</taxon>
        <taxon>Trichomonadidae</taxon>
        <taxon>Trichomonas</taxon>
    </lineage>
</organism>
<dbReference type="AlphaFoldDB" id="A2E7S5"/>
<dbReference type="InParanoid" id="A2E7S5"/>
<gene>
    <name evidence="2" type="ORF">TVAG_061600</name>
</gene>
<name>A2E7S5_TRIV3</name>
<reference evidence="2" key="1">
    <citation type="submission" date="2006-10" db="EMBL/GenBank/DDBJ databases">
        <authorList>
            <person name="Amadeo P."/>
            <person name="Zhao Q."/>
            <person name="Wortman J."/>
            <person name="Fraser-Liggett C."/>
            <person name="Carlton J."/>
        </authorList>
    </citation>
    <scope>NUCLEOTIDE SEQUENCE</scope>
    <source>
        <strain evidence="2">G3</strain>
    </source>
</reference>
<dbReference type="KEGG" id="tva:4769204"/>
<dbReference type="EMBL" id="DS113322">
    <property type="protein sequence ID" value="EAY11256.1"/>
    <property type="molecule type" value="Genomic_DNA"/>
</dbReference>
<evidence type="ECO:0000313" key="3">
    <source>
        <dbReference type="Proteomes" id="UP000001542"/>
    </source>
</evidence>
<dbReference type="VEuPathDB" id="TrichDB:TVAGG3_0239690"/>
<feature type="compositionally biased region" description="Polar residues" evidence="1">
    <location>
        <begin position="74"/>
        <end position="87"/>
    </location>
</feature>
<reference evidence="2" key="2">
    <citation type="journal article" date="2007" name="Science">
        <title>Draft genome sequence of the sexually transmitted pathogen Trichomonas vaginalis.</title>
        <authorList>
            <person name="Carlton J.M."/>
            <person name="Hirt R.P."/>
            <person name="Silva J.C."/>
            <person name="Delcher A.L."/>
            <person name="Schatz M."/>
            <person name="Zhao Q."/>
            <person name="Wortman J.R."/>
            <person name="Bidwell S.L."/>
            <person name="Alsmark U.C.M."/>
            <person name="Besteiro S."/>
            <person name="Sicheritz-Ponten T."/>
            <person name="Noel C.J."/>
            <person name="Dacks J.B."/>
            <person name="Foster P.G."/>
            <person name="Simillion C."/>
            <person name="Van de Peer Y."/>
            <person name="Miranda-Saavedra D."/>
            <person name="Barton G.J."/>
            <person name="Westrop G.D."/>
            <person name="Mueller S."/>
            <person name="Dessi D."/>
            <person name="Fiori P.L."/>
            <person name="Ren Q."/>
            <person name="Paulsen I."/>
            <person name="Zhang H."/>
            <person name="Bastida-Corcuera F.D."/>
            <person name="Simoes-Barbosa A."/>
            <person name="Brown M.T."/>
            <person name="Hayes R.D."/>
            <person name="Mukherjee M."/>
            <person name="Okumura C.Y."/>
            <person name="Schneider R."/>
            <person name="Smith A.J."/>
            <person name="Vanacova S."/>
            <person name="Villalvazo M."/>
            <person name="Haas B.J."/>
            <person name="Pertea M."/>
            <person name="Feldblyum T.V."/>
            <person name="Utterback T.R."/>
            <person name="Shu C.L."/>
            <person name="Osoegawa K."/>
            <person name="de Jong P.J."/>
            <person name="Hrdy I."/>
            <person name="Horvathova L."/>
            <person name="Zubacova Z."/>
            <person name="Dolezal P."/>
            <person name="Malik S.B."/>
            <person name="Logsdon J.M. Jr."/>
            <person name="Henze K."/>
            <person name="Gupta A."/>
            <person name="Wang C.C."/>
            <person name="Dunne R.L."/>
            <person name="Upcroft J.A."/>
            <person name="Upcroft P."/>
            <person name="White O."/>
            <person name="Salzberg S.L."/>
            <person name="Tang P."/>
            <person name="Chiu C.-H."/>
            <person name="Lee Y.-S."/>
            <person name="Embley T.M."/>
            <person name="Coombs G.H."/>
            <person name="Mottram J.C."/>
            <person name="Tachezy J."/>
            <person name="Fraser-Liggett C.M."/>
            <person name="Johnson P.J."/>
        </authorList>
    </citation>
    <scope>NUCLEOTIDE SEQUENCE [LARGE SCALE GENOMIC DNA]</scope>
    <source>
        <strain evidence="2">G3</strain>
    </source>
</reference>
<dbReference type="RefSeq" id="XP_001323479.1">
    <property type="nucleotide sequence ID" value="XM_001323444.1"/>
</dbReference>